<comment type="caution">
    <text evidence="1">The sequence shown here is derived from an EMBL/GenBank/DDBJ whole genome shotgun (WGS) entry which is preliminary data.</text>
</comment>
<dbReference type="AlphaFoldDB" id="A0A7J6AH27"/>
<protein>
    <submittedName>
        <fullName evidence="1">Uncharacterized protein</fullName>
    </submittedName>
</protein>
<evidence type="ECO:0000313" key="1">
    <source>
        <dbReference type="EMBL" id="KAF4082225.1"/>
    </source>
</evidence>
<accession>A0A7J6AH27</accession>
<dbReference type="Proteomes" id="UP000593565">
    <property type="component" value="Unassembled WGS sequence"/>
</dbReference>
<keyword evidence="2" id="KW-1185">Reference proteome</keyword>
<name>A0A7J6AH27_AMEME</name>
<gene>
    <name evidence="1" type="ORF">AMELA_G00149040</name>
</gene>
<organism evidence="1 2">
    <name type="scientific">Ameiurus melas</name>
    <name type="common">Black bullhead</name>
    <name type="synonym">Silurus melas</name>
    <dbReference type="NCBI Taxonomy" id="219545"/>
    <lineage>
        <taxon>Eukaryota</taxon>
        <taxon>Metazoa</taxon>
        <taxon>Chordata</taxon>
        <taxon>Craniata</taxon>
        <taxon>Vertebrata</taxon>
        <taxon>Euteleostomi</taxon>
        <taxon>Actinopterygii</taxon>
        <taxon>Neopterygii</taxon>
        <taxon>Teleostei</taxon>
        <taxon>Ostariophysi</taxon>
        <taxon>Siluriformes</taxon>
        <taxon>Ictaluridae</taxon>
        <taxon>Ameiurus</taxon>
    </lineage>
</organism>
<proteinExistence type="predicted"/>
<sequence>MLYGHCAISRRILHAPVQSVINPPRRFVRCPRAHRKCPGAVGVVGCSREVRCSFPRGLCTGARARPCTEERARLSVPHCSSPSPQVWQCGGLWSSSTQ</sequence>
<reference evidence="1 2" key="1">
    <citation type="submission" date="2020-02" db="EMBL/GenBank/DDBJ databases">
        <title>A chromosome-scale genome assembly of the black bullhead catfish (Ameiurus melas).</title>
        <authorList>
            <person name="Wen M."/>
            <person name="Zham M."/>
            <person name="Cabau C."/>
            <person name="Klopp C."/>
            <person name="Donnadieu C."/>
            <person name="Roques C."/>
            <person name="Bouchez O."/>
            <person name="Lampietro C."/>
            <person name="Jouanno E."/>
            <person name="Herpin A."/>
            <person name="Louis A."/>
            <person name="Berthelot C."/>
            <person name="Parey E."/>
            <person name="Roest-Crollius H."/>
            <person name="Braasch I."/>
            <person name="Postlethwait J."/>
            <person name="Robinson-Rechavi M."/>
            <person name="Echchiki A."/>
            <person name="Begum T."/>
            <person name="Montfort J."/>
            <person name="Schartl M."/>
            <person name="Bobe J."/>
            <person name="Guiguen Y."/>
        </authorList>
    </citation>
    <scope>NUCLEOTIDE SEQUENCE [LARGE SCALE GENOMIC DNA]</scope>
    <source>
        <strain evidence="1">M_S1</strain>
        <tissue evidence="1">Blood</tissue>
    </source>
</reference>
<evidence type="ECO:0000313" key="2">
    <source>
        <dbReference type="Proteomes" id="UP000593565"/>
    </source>
</evidence>
<dbReference type="EMBL" id="JAAGNN010000012">
    <property type="protein sequence ID" value="KAF4082225.1"/>
    <property type="molecule type" value="Genomic_DNA"/>
</dbReference>